<reference evidence="1" key="1">
    <citation type="journal article" date="2013" name="J. Plant Res.">
        <title>Effect of fungi and light on seed germination of three Opuntia species from semiarid lands of central Mexico.</title>
        <authorList>
            <person name="Delgado-Sanchez P."/>
            <person name="Jimenez-Bremont J.F."/>
            <person name="Guerrero-Gonzalez Mde L."/>
            <person name="Flores J."/>
        </authorList>
    </citation>
    <scope>NUCLEOTIDE SEQUENCE</scope>
    <source>
        <tissue evidence="1">Cladode</tissue>
    </source>
</reference>
<protein>
    <submittedName>
        <fullName evidence="1">Uncharacterized protein</fullName>
    </submittedName>
</protein>
<sequence length="101" mass="11135">MQQSLRPALSRTYLLPRPYLARKSARGHSPHAANSGAPAVSRRCSAFEWLAQSLSSVFPLAGKRCICSCMVIFPTSNLSLNKPSPSHTDVEFTSNVFYCFL</sequence>
<accession>A0A7C9E8B5</accession>
<dbReference type="EMBL" id="GISG01218398">
    <property type="protein sequence ID" value="MBA4662781.1"/>
    <property type="molecule type" value="Transcribed_RNA"/>
</dbReference>
<name>A0A7C9E8B5_OPUST</name>
<dbReference type="AlphaFoldDB" id="A0A7C9E8B5"/>
<proteinExistence type="predicted"/>
<reference evidence="1" key="2">
    <citation type="submission" date="2020-07" db="EMBL/GenBank/DDBJ databases">
        <authorList>
            <person name="Vera ALvarez R."/>
            <person name="Arias-Moreno D.M."/>
            <person name="Jimenez-Jacinto V."/>
            <person name="Jimenez-Bremont J.F."/>
            <person name="Swaminathan K."/>
            <person name="Moose S.P."/>
            <person name="Guerrero-Gonzalez M.L."/>
            <person name="Marino-Ramirez L."/>
            <person name="Landsman D."/>
            <person name="Rodriguez-Kessler M."/>
            <person name="Delgado-Sanchez P."/>
        </authorList>
    </citation>
    <scope>NUCLEOTIDE SEQUENCE</scope>
    <source>
        <tissue evidence="1">Cladode</tissue>
    </source>
</reference>
<organism evidence="1">
    <name type="scientific">Opuntia streptacantha</name>
    <name type="common">Prickly pear cactus</name>
    <name type="synonym">Opuntia cardona</name>
    <dbReference type="NCBI Taxonomy" id="393608"/>
    <lineage>
        <taxon>Eukaryota</taxon>
        <taxon>Viridiplantae</taxon>
        <taxon>Streptophyta</taxon>
        <taxon>Embryophyta</taxon>
        <taxon>Tracheophyta</taxon>
        <taxon>Spermatophyta</taxon>
        <taxon>Magnoliopsida</taxon>
        <taxon>eudicotyledons</taxon>
        <taxon>Gunneridae</taxon>
        <taxon>Pentapetalae</taxon>
        <taxon>Caryophyllales</taxon>
        <taxon>Cactineae</taxon>
        <taxon>Cactaceae</taxon>
        <taxon>Opuntioideae</taxon>
        <taxon>Opuntia</taxon>
    </lineage>
</organism>
<evidence type="ECO:0000313" key="1">
    <source>
        <dbReference type="EMBL" id="MBA4662781.1"/>
    </source>
</evidence>